<dbReference type="Pfam" id="PF03992">
    <property type="entry name" value="ABM"/>
    <property type="match status" value="1"/>
</dbReference>
<evidence type="ECO:0000313" key="3">
    <source>
        <dbReference type="Proteomes" id="UP000050345"/>
    </source>
</evidence>
<organism evidence="2 3">
    <name type="scientific">Pseudomonas syringae pv. daphniphylli</name>
    <dbReference type="NCBI Taxonomy" id="264455"/>
    <lineage>
        <taxon>Bacteria</taxon>
        <taxon>Pseudomonadati</taxon>
        <taxon>Pseudomonadota</taxon>
        <taxon>Gammaproteobacteria</taxon>
        <taxon>Pseudomonadales</taxon>
        <taxon>Pseudomonadaceae</taxon>
        <taxon>Pseudomonas</taxon>
        <taxon>Pseudomonas syringae</taxon>
    </lineage>
</organism>
<proteinExistence type="predicted"/>
<dbReference type="EMBL" id="LJQF01000172">
    <property type="protein sequence ID" value="KPX12835.1"/>
    <property type="molecule type" value="Genomic_DNA"/>
</dbReference>
<dbReference type="InterPro" id="IPR007138">
    <property type="entry name" value="ABM_dom"/>
</dbReference>
<gene>
    <name evidence="2" type="ORF">ALO73_200003</name>
</gene>
<evidence type="ECO:0000313" key="2">
    <source>
        <dbReference type="EMBL" id="KPX12835.1"/>
    </source>
</evidence>
<feature type="domain" description="ABM" evidence="1">
    <location>
        <begin position="22"/>
        <end position="71"/>
    </location>
</feature>
<dbReference type="Gene3D" id="3.30.70.100">
    <property type="match status" value="1"/>
</dbReference>
<accession>A0A9X0H4D1</accession>
<dbReference type="Proteomes" id="UP000050345">
    <property type="component" value="Unassembled WGS sequence"/>
</dbReference>
<reference evidence="2 3" key="1">
    <citation type="submission" date="2015-09" db="EMBL/GenBank/DDBJ databases">
        <title>Genome announcement of multiple Pseudomonas syringae strains.</title>
        <authorList>
            <person name="Thakur S."/>
            <person name="Wang P.W."/>
            <person name="Gong Y."/>
            <person name="Weir B.S."/>
            <person name="Guttman D.S."/>
        </authorList>
    </citation>
    <scope>NUCLEOTIDE SEQUENCE [LARGE SCALE GENOMIC DNA]</scope>
    <source>
        <strain evidence="2 3">ICMP9757</strain>
    </source>
</reference>
<dbReference type="RefSeq" id="WP_044321778.1">
    <property type="nucleotide sequence ID" value="NZ_JYHD01000070.1"/>
</dbReference>
<dbReference type="InterPro" id="IPR011008">
    <property type="entry name" value="Dimeric_a/b-barrel"/>
</dbReference>
<dbReference type="AlphaFoldDB" id="A0A9X0H4D1"/>
<evidence type="ECO:0000259" key="1">
    <source>
        <dbReference type="Pfam" id="PF03992"/>
    </source>
</evidence>
<comment type="caution">
    <text evidence="2">The sequence shown here is derived from an EMBL/GenBank/DDBJ whole genome shotgun (WGS) entry which is preliminary data.</text>
</comment>
<sequence length="105" mass="11788">MHIRAVNTLEIRFVETPDLRCIERLDEFINQFKNEPECLGVSLEQGVQDSNLWILCAYWNNDSAMTTHFVSSPMIGLVNLLVRMCAHLTFASFAPVLGGTSQDGV</sequence>
<protein>
    <submittedName>
        <fullName evidence="2">Transposase</fullName>
    </submittedName>
</protein>
<name>A0A9X0H4D1_PSESX</name>
<dbReference type="SUPFAM" id="SSF54909">
    <property type="entry name" value="Dimeric alpha+beta barrel"/>
    <property type="match status" value="1"/>
</dbReference>